<reference evidence="4" key="1">
    <citation type="journal article" date="2019" name="Int. J. Syst. Evol. Microbiol.">
        <title>The Global Catalogue of Microorganisms (GCM) 10K type strain sequencing project: providing services to taxonomists for standard genome sequencing and annotation.</title>
        <authorList>
            <consortium name="The Broad Institute Genomics Platform"/>
            <consortium name="The Broad Institute Genome Sequencing Center for Infectious Disease"/>
            <person name="Wu L."/>
            <person name="Ma J."/>
        </authorList>
    </citation>
    <scope>NUCLEOTIDE SEQUENCE [LARGE SCALE GENOMIC DNA]</scope>
    <source>
        <strain evidence="4">KCTC 52473</strain>
    </source>
</reference>
<evidence type="ECO:0000313" key="4">
    <source>
        <dbReference type="Proteomes" id="UP001595478"/>
    </source>
</evidence>
<dbReference type="SMART" id="SM00448">
    <property type="entry name" value="REC"/>
    <property type="match status" value="1"/>
</dbReference>
<organism evidence="3 4">
    <name type="scientific">Agaribacter flavus</name>
    <dbReference type="NCBI Taxonomy" id="1902781"/>
    <lineage>
        <taxon>Bacteria</taxon>
        <taxon>Pseudomonadati</taxon>
        <taxon>Pseudomonadota</taxon>
        <taxon>Gammaproteobacteria</taxon>
        <taxon>Alteromonadales</taxon>
        <taxon>Alteromonadaceae</taxon>
        <taxon>Agaribacter</taxon>
    </lineage>
</organism>
<dbReference type="PROSITE" id="PS50110">
    <property type="entry name" value="RESPONSE_REGULATORY"/>
    <property type="match status" value="1"/>
</dbReference>
<keyword evidence="4" id="KW-1185">Reference proteome</keyword>
<protein>
    <submittedName>
        <fullName evidence="3">Response regulator</fullName>
    </submittedName>
</protein>
<feature type="modified residue" description="4-aspartylphosphate" evidence="1">
    <location>
        <position position="60"/>
    </location>
</feature>
<dbReference type="Gene3D" id="3.40.50.2300">
    <property type="match status" value="1"/>
</dbReference>
<dbReference type="CDD" id="cd17569">
    <property type="entry name" value="REC_HupR-like"/>
    <property type="match status" value="1"/>
</dbReference>
<dbReference type="InterPro" id="IPR001789">
    <property type="entry name" value="Sig_transdc_resp-reg_receiver"/>
</dbReference>
<name>A0ABV7FPE8_9ALTE</name>
<dbReference type="EMBL" id="JBHRSW010000005">
    <property type="protein sequence ID" value="MFC3120712.1"/>
    <property type="molecule type" value="Genomic_DNA"/>
</dbReference>
<dbReference type="InterPro" id="IPR011006">
    <property type="entry name" value="CheY-like_superfamily"/>
</dbReference>
<dbReference type="SUPFAM" id="SSF52172">
    <property type="entry name" value="CheY-like"/>
    <property type="match status" value="1"/>
</dbReference>
<dbReference type="Gene3D" id="1.10.3210.10">
    <property type="entry name" value="Hypothetical protein af1432"/>
    <property type="match status" value="1"/>
</dbReference>
<dbReference type="InterPro" id="IPR052020">
    <property type="entry name" value="Cyclic_di-GMP/3'3'-cGAMP_PDE"/>
</dbReference>
<dbReference type="Pfam" id="PF13487">
    <property type="entry name" value="HD_5"/>
    <property type="match status" value="1"/>
</dbReference>
<sequence>MTDNTQEIKPKVLFVDDEINVLKSIKRALFKLNIDLLFVDSAEKALALLEKQSVDVVVSDMKMPGMNGAQLLAKVAEMQPDTFRVVLTGYADMDQLQDAVNLGKAHRFLNKPWDNEDLVQVLEDGVERCKLKSENKRLQTLTLHQNKQLKEMNAELDKKVQLRTRQIKQALANLQQHSSALEKVLYNLIVINPNIDGEFARLVSDSAKAVAKAMEVDAQEAKQIGFAALIGEIGMLGLPPELYSKTFSKMNFEEKKCYMQQVDYAAQILSPVTKLEACIQLISKQFEPLNGNLEPVPLGSRIIAVCRDYWRFRQGKMLEQKLTDEETVVELRKHIGTKYDENVLSTFVHISAEMTLELAAGQMRSENLEPGMVLKQDLFNNQHILLLSEGHVFTEQSIAKLKQFEKSASKPFTFNVDVPDPEED</sequence>
<evidence type="ECO:0000256" key="1">
    <source>
        <dbReference type="PROSITE-ProRule" id="PRU00169"/>
    </source>
</evidence>
<dbReference type="RefSeq" id="WP_376918842.1">
    <property type="nucleotide sequence ID" value="NZ_JBHRSW010000005.1"/>
</dbReference>
<evidence type="ECO:0000259" key="2">
    <source>
        <dbReference type="PROSITE" id="PS50110"/>
    </source>
</evidence>
<keyword evidence="1" id="KW-0597">Phosphoprotein</keyword>
<dbReference type="Pfam" id="PF00072">
    <property type="entry name" value="Response_reg"/>
    <property type="match status" value="1"/>
</dbReference>
<accession>A0ABV7FPE8</accession>
<feature type="domain" description="Response regulatory" evidence="2">
    <location>
        <begin position="11"/>
        <end position="126"/>
    </location>
</feature>
<gene>
    <name evidence="3" type="ORF">ACFOHL_03695</name>
</gene>
<proteinExistence type="predicted"/>
<comment type="caution">
    <text evidence="3">The sequence shown here is derived from an EMBL/GenBank/DDBJ whole genome shotgun (WGS) entry which is preliminary data.</text>
</comment>
<dbReference type="Proteomes" id="UP001595478">
    <property type="component" value="Unassembled WGS sequence"/>
</dbReference>
<dbReference type="PANTHER" id="PTHR45228:SF8">
    <property type="entry name" value="TWO-COMPONENT RESPONSE REGULATOR-RELATED"/>
    <property type="match status" value="1"/>
</dbReference>
<dbReference type="PANTHER" id="PTHR45228">
    <property type="entry name" value="CYCLIC DI-GMP PHOSPHODIESTERASE TM_0186-RELATED"/>
    <property type="match status" value="1"/>
</dbReference>
<evidence type="ECO:0000313" key="3">
    <source>
        <dbReference type="EMBL" id="MFC3120712.1"/>
    </source>
</evidence>